<evidence type="ECO:0000313" key="1">
    <source>
        <dbReference type="EMBL" id="KIG15105.1"/>
    </source>
</evidence>
<protein>
    <submittedName>
        <fullName evidence="1">Uncharacterized protein</fullName>
    </submittedName>
</protein>
<proteinExistence type="predicted"/>
<accession>A0A0C2CZR4</accession>
<dbReference type="Proteomes" id="UP000031599">
    <property type="component" value="Unassembled WGS sequence"/>
</dbReference>
<dbReference type="AlphaFoldDB" id="A0A0C2CZR4"/>
<evidence type="ECO:0000313" key="2">
    <source>
        <dbReference type="Proteomes" id="UP000031599"/>
    </source>
</evidence>
<comment type="caution">
    <text evidence="1">The sequence shown here is derived from an EMBL/GenBank/DDBJ whole genome shotgun (WGS) entry which is preliminary data.</text>
</comment>
<gene>
    <name evidence="1" type="ORF">DB30_06013</name>
</gene>
<dbReference type="EMBL" id="JMCC02000060">
    <property type="protein sequence ID" value="KIG15105.1"/>
    <property type="molecule type" value="Genomic_DNA"/>
</dbReference>
<organism evidence="1 2">
    <name type="scientific">Enhygromyxa salina</name>
    <dbReference type="NCBI Taxonomy" id="215803"/>
    <lineage>
        <taxon>Bacteria</taxon>
        <taxon>Pseudomonadati</taxon>
        <taxon>Myxococcota</taxon>
        <taxon>Polyangia</taxon>
        <taxon>Nannocystales</taxon>
        <taxon>Nannocystaceae</taxon>
        <taxon>Enhygromyxa</taxon>
    </lineage>
</organism>
<name>A0A0C2CZR4_9BACT</name>
<reference evidence="1 2" key="1">
    <citation type="submission" date="2014-12" db="EMBL/GenBank/DDBJ databases">
        <title>Genome assembly of Enhygromyxa salina DSM 15201.</title>
        <authorList>
            <person name="Sharma G."/>
            <person name="Subramanian S."/>
        </authorList>
    </citation>
    <scope>NUCLEOTIDE SEQUENCE [LARGE SCALE GENOMIC DNA]</scope>
    <source>
        <strain evidence="1 2">DSM 15201</strain>
    </source>
</reference>
<sequence length="56" mass="6342">MIAARGLERRPSSRSDRACTRIPAGAMNLTRTIELITWYTEVQACRPPHTGLSWRS</sequence>